<keyword evidence="5 12" id="KW-1133">Transmembrane helix</keyword>
<dbReference type="Pfam" id="PF13616">
    <property type="entry name" value="Rotamase_3"/>
    <property type="match status" value="1"/>
</dbReference>
<protein>
    <recommendedName>
        <fullName evidence="9">Periplasmic chaperone PpiD</fullName>
    </recommendedName>
    <alternativeName>
        <fullName evidence="10">Periplasmic folding chaperone</fullName>
    </alternativeName>
</protein>
<dbReference type="EMBL" id="CP000510">
    <property type="protein sequence ID" value="ABM03286.1"/>
    <property type="molecule type" value="Genomic_DNA"/>
</dbReference>
<dbReference type="InterPro" id="IPR027304">
    <property type="entry name" value="Trigger_fact/SurA_dom_sf"/>
</dbReference>
<keyword evidence="2" id="KW-1003">Cell membrane</keyword>
<keyword evidence="4 12" id="KW-0812">Transmembrane</keyword>
<evidence type="ECO:0000256" key="5">
    <source>
        <dbReference type="ARBA" id="ARBA00022989"/>
    </source>
</evidence>
<dbReference type="PANTHER" id="PTHR47529">
    <property type="entry name" value="PEPTIDYL-PROLYL CIS-TRANS ISOMERASE D"/>
    <property type="match status" value="1"/>
</dbReference>
<dbReference type="eggNOG" id="COG0760">
    <property type="taxonomic scope" value="Bacteria"/>
</dbReference>
<dbReference type="Gene3D" id="3.10.50.40">
    <property type="match status" value="1"/>
</dbReference>
<evidence type="ECO:0000256" key="12">
    <source>
        <dbReference type="SAM" id="Phobius"/>
    </source>
</evidence>
<evidence type="ECO:0000256" key="3">
    <source>
        <dbReference type="ARBA" id="ARBA00022519"/>
    </source>
</evidence>
<dbReference type="KEGG" id="pin:Ping_1469"/>
<comment type="subcellular location">
    <subcellularLocation>
        <location evidence="1">Cell inner membrane</location>
        <topology evidence="1">Single-pass type II membrane protein</topology>
        <orientation evidence="1">Periplasmic side</orientation>
    </subcellularLocation>
</comment>
<feature type="domain" description="PpiC" evidence="13">
    <location>
        <begin position="268"/>
        <end position="364"/>
    </location>
</feature>
<dbReference type="Pfam" id="PF13624">
    <property type="entry name" value="SurA_N_3"/>
    <property type="match status" value="1"/>
</dbReference>
<organism evidence="14 15">
    <name type="scientific">Psychromonas ingrahamii (strain DSM 17664 / CCUG 51855 / 37)</name>
    <dbReference type="NCBI Taxonomy" id="357804"/>
    <lineage>
        <taxon>Bacteria</taxon>
        <taxon>Pseudomonadati</taxon>
        <taxon>Pseudomonadota</taxon>
        <taxon>Gammaproteobacteria</taxon>
        <taxon>Alteromonadales</taxon>
        <taxon>Psychromonadaceae</taxon>
        <taxon>Psychromonas</taxon>
    </lineage>
</organism>
<evidence type="ECO:0000256" key="2">
    <source>
        <dbReference type="ARBA" id="ARBA00022475"/>
    </source>
</evidence>
<evidence type="ECO:0000256" key="10">
    <source>
        <dbReference type="ARBA" id="ARBA00042775"/>
    </source>
</evidence>
<gene>
    <name evidence="14" type="ordered locus">Ping_1469</name>
</gene>
<dbReference type="GO" id="GO:0003755">
    <property type="term" value="F:peptidyl-prolyl cis-trans isomerase activity"/>
    <property type="evidence" value="ECO:0007669"/>
    <property type="project" value="UniProtKB-KW"/>
</dbReference>
<dbReference type="PROSITE" id="PS50198">
    <property type="entry name" value="PPIC_PPIASE_2"/>
    <property type="match status" value="1"/>
</dbReference>
<dbReference type="InterPro" id="IPR052029">
    <property type="entry name" value="PpiD_chaperone"/>
</dbReference>
<dbReference type="InterPro" id="IPR000297">
    <property type="entry name" value="PPIase_PpiC"/>
</dbReference>
<keyword evidence="11" id="KW-0697">Rotamase</keyword>
<keyword evidence="15" id="KW-1185">Reference proteome</keyword>
<evidence type="ECO:0000256" key="1">
    <source>
        <dbReference type="ARBA" id="ARBA00004382"/>
    </source>
</evidence>
<dbReference type="Proteomes" id="UP000000639">
    <property type="component" value="Chromosome"/>
</dbReference>
<evidence type="ECO:0000256" key="7">
    <source>
        <dbReference type="ARBA" id="ARBA00023186"/>
    </source>
</evidence>
<dbReference type="STRING" id="357804.Ping_1469"/>
<evidence type="ECO:0000313" key="15">
    <source>
        <dbReference type="Proteomes" id="UP000000639"/>
    </source>
</evidence>
<dbReference type="InterPro" id="IPR046357">
    <property type="entry name" value="PPIase_dom_sf"/>
</dbReference>
<comment type="similarity">
    <text evidence="8">Belongs to the PpiD chaperone family.</text>
</comment>
<evidence type="ECO:0000259" key="13">
    <source>
        <dbReference type="PROSITE" id="PS50198"/>
    </source>
</evidence>
<proteinExistence type="inferred from homology"/>
<keyword evidence="11 14" id="KW-0413">Isomerase</keyword>
<evidence type="ECO:0000256" key="6">
    <source>
        <dbReference type="ARBA" id="ARBA00023136"/>
    </source>
</evidence>
<dbReference type="OrthoDB" id="9812372at2"/>
<keyword evidence="3" id="KW-0997">Cell inner membrane</keyword>
<evidence type="ECO:0000313" key="14">
    <source>
        <dbReference type="EMBL" id="ABM03286.1"/>
    </source>
</evidence>
<accession>A1SUX1</accession>
<evidence type="ECO:0000256" key="9">
    <source>
        <dbReference type="ARBA" id="ARBA00040743"/>
    </source>
</evidence>
<evidence type="ECO:0000256" key="4">
    <source>
        <dbReference type="ARBA" id="ARBA00022692"/>
    </source>
</evidence>
<dbReference type="SUPFAM" id="SSF109998">
    <property type="entry name" value="Triger factor/SurA peptide-binding domain-like"/>
    <property type="match status" value="1"/>
</dbReference>
<evidence type="ECO:0000256" key="8">
    <source>
        <dbReference type="ARBA" id="ARBA00038408"/>
    </source>
</evidence>
<keyword evidence="6 12" id="KW-0472">Membrane</keyword>
<feature type="transmembrane region" description="Helical" evidence="12">
    <location>
        <begin position="12"/>
        <end position="34"/>
    </location>
</feature>
<dbReference type="AlphaFoldDB" id="A1SUX1"/>
<dbReference type="PANTHER" id="PTHR47529:SF1">
    <property type="entry name" value="PERIPLASMIC CHAPERONE PPID"/>
    <property type="match status" value="1"/>
</dbReference>
<dbReference type="SUPFAM" id="SSF54534">
    <property type="entry name" value="FKBP-like"/>
    <property type="match status" value="1"/>
</dbReference>
<dbReference type="RefSeq" id="WP_011769846.1">
    <property type="nucleotide sequence ID" value="NC_008709.1"/>
</dbReference>
<dbReference type="GO" id="GO:0005886">
    <property type="term" value="C:plasma membrane"/>
    <property type="evidence" value="ECO:0007669"/>
    <property type="project" value="UniProtKB-SubCell"/>
</dbReference>
<sequence>MLDKMREGAQGATAKIIIVVIILSFALAGVSSYLGGSGISVAVTVNDEEISKATVDQAYQNERTRLEQQYGEQFALLASTPNFNQKIRQQAMQTVISERLLTQAIKDMGLRIGDEQVKQEIRKMKEFQVDGNFNNEQYLSLLRRASYTPAQFSQSIKQDLARRQLLTMVLGSEFILPMEVQQANRLQAQKRVARVLTVKASDFADKDPISEQEISTYYENNSQFFQTAEQVSVDYVVLDGSLLADRVTLSSEELEKYYDMHASDYQRGEKRKVAHILLLGDNSAAKEKAQAILSELEEGADFAQLAAQKSEDSYSAENNGELDWFERGVMDPAFDDAAFKLTKEAPLSNIVKSQFGYHIIKLVDIQESKKLPLSEVTAQVENAAKREEMNNLYYELHQRLSEAAFERPDNLDEAARVLGTDIQHTELFSAAEAPEPLTDNAVLKIVFDSAFREDRMNSELIELSENKVIVVHVNRYQAAALQPLADVSEQIIAQLQAQKAHKNTEEFVKSLMVKLKAQESIETILTEKNLAFSDPSTFTRNDSELDYRVMQAVFKLAKPTEQQATYDWVTTSTDDYALIELTSVEELDSELKNVDKIQKLEERLQRLFSESTYQALSMALMANADIKYPAE</sequence>
<name>A1SUX1_PSYIN</name>
<keyword evidence="7" id="KW-0143">Chaperone</keyword>
<reference evidence="14 15" key="1">
    <citation type="submission" date="2007-01" db="EMBL/GenBank/DDBJ databases">
        <title>Complete sequence of Psychromonas ingrahamii 37.</title>
        <authorList>
            <consortium name="US DOE Joint Genome Institute"/>
            <person name="Copeland A."/>
            <person name="Lucas S."/>
            <person name="Lapidus A."/>
            <person name="Barry K."/>
            <person name="Detter J.C."/>
            <person name="Glavina del Rio T."/>
            <person name="Hammon N."/>
            <person name="Israni S."/>
            <person name="Dalin E."/>
            <person name="Tice H."/>
            <person name="Pitluck S."/>
            <person name="Thompson L.S."/>
            <person name="Brettin T."/>
            <person name="Bruce D."/>
            <person name="Han C."/>
            <person name="Tapia R."/>
            <person name="Schmutz J."/>
            <person name="Larimer F."/>
            <person name="Land M."/>
            <person name="Hauser L."/>
            <person name="Kyrpides N."/>
            <person name="Ivanova N."/>
            <person name="Staley J."/>
            <person name="Richardson P."/>
        </authorList>
    </citation>
    <scope>NUCLEOTIDE SEQUENCE [LARGE SCALE GENOMIC DNA]</scope>
    <source>
        <strain evidence="14 15">37</strain>
    </source>
</reference>
<dbReference type="Gene3D" id="1.10.4030.10">
    <property type="entry name" value="Porin chaperone SurA, peptide-binding domain"/>
    <property type="match status" value="1"/>
</dbReference>
<evidence type="ECO:0000256" key="11">
    <source>
        <dbReference type="PROSITE-ProRule" id="PRU00278"/>
    </source>
</evidence>
<dbReference type="HOGENOM" id="CLU_023843_1_1_6"/>